<feature type="transmembrane region" description="Helical" evidence="7">
    <location>
        <begin position="329"/>
        <end position="347"/>
    </location>
</feature>
<feature type="transmembrane region" description="Helical" evidence="7">
    <location>
        <begin position="402"/>
        <end position="421"/>
    </location>
</feature>
<dbReference type="InterPro" id="IPR036259">
    <property type="entry name" value="MFS_trans_sf"/>
</dbReference>
<protein>
    <submittedName>
        <fullName evidence="9">MFS family permease</fullName>
    </submittedName>
</protein>
<dbReference type="InterPro" id="IPR011701">
    <property type="entry name" value="MFS"/>
</dbReference>
<dbReference type="Pfam" id="PF07690">
    <property type="entry name" value="MFS_1"/>
    <property type="match status" value="1"/>
</dbReference>
<feature type="transmembrane region" description="Helical" evidence="7">
    <location>
        <begin position="164"/>
        <end position="186"/>
    </location>
</feature>
<proteinExistence type="predicted"/>
<keyword evidence="3" id="KW-1003">Cell membrane</keyword>
<dbReference type="GO" id="GO:0022857">
    <property type="term" value="F:transmembrane transporter activity"/>
    <property type="evidence" value="ECO:0007669"/>
    <property type="project" value="InterPro"/>
</dbReference>
<organism evidence="9 10">
    <name type="scientific">Catenuloplanes niger</name>
    <dbReference type="NCBI Taxonomy" id="587534"/>
    <lineage>
        <taxon>Bacteria</taxon>
        <taxon>Bacillati</taxon>
        <taxon>Actinomycetota</taxon>
        <taxon>Actinomycetes</taxon>
        <taxon>Micromonosporales</taxon>
        <taxon>Micromonosporaceae</taxon>
        <taxon>Catenuloplanes</taxon>
    </lineage>
</organism>
<feature type="transmembrane region" description="Helical" evidence="7">
    <location>
        <begin position="359"/>
        <end position="381"/>
    </location>
</feature>
<feature type="transmembrane region" description="Helical" evidence="7">
    <location>
        <begin position="265"/>
        <end position="285"/>
    </location>
</feature>
<gene>
    <name evidence="9" type="ORF">J2S44_000449</name>
</gene>
<dbReference type="InterPro" id="IPR020846">
    <property type="entry name" value="MFS_dom"/>
</dbReference>
<feature type="transmembrane region" description="Helical" evidence="7">
    <location>
        <begin position="137"/>
        <end position="158"/>
    </location>
</feature>
<keyword evidence="4 7" id="KW-0812">Transmembrane</keyword>
<dbReference type="AlphaFoldDB" id="A0AAE3ZK94"/>
<evidence type="ECO:0000313" key="9">
    <source>
        <dbReference type="EMBL" id="MDR7320199.1"/>
    </source>
</evidence>
<dbReference type="PROSITE" id="PS50850">
    <property type="entry name" value="MFS"/>
    <property type="match status" value="1"/>
</dbReference>
<keyword evidence="5 7" id="KW-1133">Transmembrane helix</keyword>
<reference evidence="9 10" key="1">
    <citation type="submission" date="2023-07" db="EMBL/GenBank/DDBJ databases">
        <title>Sequencing the genomes of 1000 actinobacteria strains.</title>
        <authorList>
            <person name="Klenk H.-P."/>
        </authorList>
    </citation>
    <scope>NUCLEOTIDE SEQUENCE [LARGE SCALE GENOMIC DNA]</scope>
    <source>
        <strain evidence="9 10">DSM 44711</strain>
    </source>
</reference>
<keyword evidence="2" id="KW-0813">Transport</keyword>
<dbReference type="Gene3D" id="1.20.1250.20">
    <property type="entry name" value="MFS general substrate transporter like domains"/>
    <property type="match status" value="1"/>
</dbReference>
<evidence type="ECO:0000313" key="10">
    <source>
        <dbReference type="Proteomes" id="UP001183629"/>
    </source>
</evidence>
<dbReference type="EMBL" id="JAVDYC010000001">
    <property type="protein sequence ID" value="MDR7320199.1"/>
    <property type="molecule type" value="Genomic_DNA"/>
</dbReference>
<evidence type="ECO:0000256" key="2">
    <source>
        <dbReference type="ARBA" id="ARBA00022448"/>
    </source>
</evidence>
<feature type="transmembrane region" description="Helical" evidence="7">
    <location>
        <begin position="102"/>
        <end position="125"/>
    </location>
</feature>
<keyword evidence="10" id="KW-1185">Reference proteome</keyword>
<feature type="transmembrane region" description="Helical" evidence="7">
    <location>
        <begin position="228"/>
        <end position="245"/>
    </location>
</feature>
<dbReference type="PANTHER" id="PTHR42718:SF46">
    <property type="entry name" value="BLR6921 PROTEIN"/>
    <property type="match status" value="1"/>
</dbReference>
<evidence type="ECO:0000256" key="7">
    <source>
        <dbReference type="SAM" id="Phobius"/>
    </source>
</evidence>
<feature type="transmembrane region" description="Helical" evidence="7">
    <location>
        <begin position="198"/>
        <end position="216"/>
    </location>
</feature>
<comment type="caution">
    <text evidence="9">The sequence shown here is derived from an EMBL/GenBank/DDBJ whole genome shotgun (WGS) entry which is preliminary data.</text>
</comment>
<dbReference type="PANTHER" id="PTHR42718">
    <property type="entry name" value="MAJOR FACILITATOR SUPERFAMILY MULTIDRUG TRANSPORTER MFSC"/>
    <property type="match status" value="1"/>
</dbReference>
<feature type="transmembrane region" description="Helical" evidence="7">
    <location>
        <begin position="77"/>
        <end position="96"/>
    </location>
</feature>
<dbReference type="Proteomes" id="UP001183629">
    <property type="component" value="Unassembled WGS sequence"/>
</dbReference>
<feature type="transmembrane region" description="Helical" evidence="7">
    <location>
        <begin position="427"/>
        <end position="447"/>
    </location>
</feature>
<feature type="transmembrane region" description="Helical" evidence="7">
    <location>
        <begin position="42"/>
        <end position="65"/>
    </location>
</feature>
<evidence type="ECO:0000256" key="6">
    <source>
        <dbReference type="ARBA" id="ARBA00023136"/>
    </source>
</evidence>
<feature type="domain" description="Major facilitator superfamily (MFS) profile" evidence="8">
    <location>
        <begin position="11"/>
        <end position="452"/>
    </location>
</feature>
<sequence>MSRTPVPRGAALLGLASSMFLVVLDAAMTNLAGPDIRAGLGLTAAELTLVASSYLVPLAGLLLLGGRLADVVGGRRIYVVGMVVYLVATAFCAFAVNGPMLIAGRVGQGIGGAIVIPSALALALAISVTPAERTRTVGIWGAVSGAGGLLGFLLGGVLTQAFGWSAVFWAPVPVGLLSMVLVLRSVPPVRGRPGRIDVPGAITITGGISAIAYGVVSASESRWSEPGSFVAIAAGLVFLAAFVAVERRAANPLVPLELFGRGPVIRASAVVMALGGVFGSMFFLLPQYLQQVQGLDAQSAGLGQAPLPLMIIVGSALAPVVARPFGPARACTAGLVLLLAGFTWLILNPADDGYSAHTVGAFVLLGAGAGIGLVNAIAIAVRDATEGESGLLSGLVSAAQQVGAAAGVAILGGIAIGAAGADGELDFTTAFVSQTVLVLIAFGLSLIPPGSRVGPAPAVERLERV</sequence>
<name>A0AAE3ZK94_9ACTN</name>
<evidence type="ECO:0000256" key="1">
    <source>
        <dbReference type="ARBA" id="ARBA00004651"/>
    </source>
</evidence>
<dbReference type="Gene3D" id="1.20.1720.10">
    <property type="entry name" value="Multidrug resistance protein D"/>
    <property type="match status" value="1"/>
</dbReference>
<evidence type="ECO:0000259" key="8">
    <source>
        <dbReference type="PROSITE" id="PS50850"/>
    </source>
</evidence>
<dbReference type="GO" id="GO:0005886">
    <property type="term" value="C:plasma membrane"/>
    <property type="evidence" value="ECO:0007669"/>
    <property type="project" value="UniProtKB-SubCell"/>
</dbReference>
<evidence type="ECO:0000256" key="5">
    <source>
        <dbReference type="ARBA" id="ARBA00022989"/>
    </source>
</evidence>
<keyword evidence="6 7" id="KW-0472">Membrane</keyword>
<dbReference type="RefSeq" id="WP_310408552.1">
    <property type="nucleotide sequence ID" value="NZ_JAVDYC010000001.1"/>
</dbReference>
<comment type="subcellular location">
    <subcellularLocation>
        <location evidence="1">Cell membrane</location>
        <topology evidence="1">Multi-pass membrane protein</topology>
    </subcellularLocation>
</comment>
<evidence type="ECO:0000256" key="3">
    <source>
        <dbReference type="ARBA" id="ARBA00022475"/>
    </source>
</evidence>
<accession>A0AAE3ZK94</accession>
<dbReference type="SUPFAM" id="SSF103473">
    <property type="entry name" value="MFS general substrate transporter"/>
    <property type="match status" value="1"/>
</dbReference>
<evidence type="ECO:0000256" key="4">
    <source>
        <dbReference type="ARBA" id="ARBA00022692"/>
    </source>
</evidence>